<dbReference type="AlphaFoldDB" id="A0A4S2GX65"/>
<evidence type="ECO:0000313" key="4">
    <source>
        <dbReference type="Proteomes" id="UP000308054"/>
    </source>
</evidence>
<dbReference type="PROSITE" id="PS51186">
    <property type="entry name" value="GNAT"/>
    <property type="match status" value="1"/>
</dbReference>
<evidence type="ECO:0000256" key="1">
    <source>
        <dbReference type="SAM" id="MobiDB-lite"/>
    </source>
</evidence>
<dbReference type="OrthoDB" id="9796171at2"/>
<dbReference type="EMBL" id="SRXW01000004">
    <property type="protein sequence ID" value="TGY87770.1"/>
    <property type="molecule type" value="Genomic_DNA"/>
</dbReference>
<gene>
    <name evidence="3" type="ORF">E5163_12645</name>
</gene>
<dbReference type="Proteomes" id="UP000308054">
    <property type="component" value="Unassembled WGS sequence"/>
</dbReference>
<dbReference type="InterPro" id="IPR000182">
    <property type="entry name" value="GNAT_dom"/>
</dbReference>
<evidence type="ECO:0000259" key="2">
    <source>
        <dbReference type="PROSITE" id="PS51186"/>
    </source>
</evidence>
<feature type="domain" description="N-acetyltransferase" evidence="2">
    <location>
        <begin position="16"/>
        <end position="151"/>
    </location>
</feature>
<dbReference type="RefSeq" id="WP_135996566.1">
    <property type="nucleotide sequence ID" value="NZ_SRXW01000004.1"/>
</dbReference>
<dbReference type="InterPro" id="IPR016181">
    <property type="entry name" value="Acyl_CoA_acyltransferase"/>
</dbReference>
<reference evidence="3 4" key="1">
    <citation type="journal article" date="2017" name="Int. J. Syst. Evol. Microbiol.">
        <title>Marinicauda algicola sp. nov., isolated from a marine red alga Rhodosorus marinus.</title>
        <authorList>
            <person name="Jeong S.E."/>
            <person name="Jeon S.H."/>
            <person name="Chun B.H."/>
            <person name="Kim D.W."/>
            <person name="Jeon C.O."/>
        </authorList>
    </citation>
    <scope>NUCLEOTIDE SEQUENCE [LARGE SCALE GENOMIC DNA]</scope>
    <source>
        <strain evidence="3 4">JCM 31718</strain>
    </source>
</reference>
<dbReference type="CDD" id="cd04301">
    <property type="entry name" value="NAT_SF"/>
    <property type="match status" value="1"/>
</dbReference>
<dbReference type="GO" id="GO:0016747">
    <property type="term" value="F:acyltransferase activity, transferring groups other than amino-acyl groups"/>
    <property type="evidence" value="ECO:0007669"/>
    <property type="project" value="InterPro"/>
</dbReference>
<accession>A0A4S2GX65</accession>
<dbReference type="Pfam" id="PF00583">
    <property type="entry name" value="Acetyltransf_1"/>
    <property type="match status" value="1"/>
</dbReference>
<comment type="caution">
    <text evidence="3">The sequence shown here is derived from an EMBL/GenBank/DDBJ whole genome shotgun (WGS) entry which is preliminary data.</text>
</comment>
<dbReference type="Gene3D" id="3.40.630.30">
    <property type="match status" value="1"/>
</dbReference>
<evidence type="ECO:0000313" key="3">
    <source>
        <dbReference type="EMBL" id="TGY87770.1"/>
    </source>
</evidence>
<feature type="region of interest" description="Disordered" evidence="1">
    <location>
        <begin position="180"/>
        <end position="230"/>
    </location>
</feature>
<protein>
    <submittedName>
        <fullName evidence="3">GNAT family N-acetyltransferase</fullName>
    </submittedName>
</protein>
<name>A0A4S2GX65_9PROT</name>
<sequence>MDGSRPDDFARSPGPVKVRVVRTLDDFQKIVALRALIYMAEQDCPYDEEFDGNDLAGATHLLAEIGGEPVGCMRVRWFCDFAKVERSCVRPDFRSFRIGWVMMDHAIDLIRRKGYRKVLGHAQEHLVGYWERYGLLPRNERDTFVFSDRAYREVLGIFPQREDALHLDVDPLVLDRPEGAWDRPGPLDRSAARGAKSAMPATAKSDKSPSGAAGAGKTGGRAGRGRRETV</sequence>
<dbReference type="SUPFAM" id="SSF55729">
    <property type="entry name" value="Acyl-CoA N-acyltransferases (Nat)"/>
    <property type="match status" value="1"/>
</dbReference>
<organism evidence="3 4">
    <name type="scientific">Marinicauda algicola</name>
    <dbReference type="NCBI Taxonomy" id="2029849"/>
    <lineage>
        <taxon>Bacteria</taxon>
        <taxon>Pseudomonadati</taxon>
        <taxon>Pseudomonadota</taxon>
        <taxon>Alphaproteobacteria</taxon>
        <taxon>Maricaulales</taxon>
        <taxon>Maricaulaceae</taxon>
        <taxon>Marinicauda</taxon>
    </lineage>
</organism>
<proteinExistence type="predicted"/>
<keyword evidence="3" id="KW-0808">Transferase</keyword>
<feature type="compositionally biased region" description="Gly residues" evidence="1">
    <location>
        <begin position="213"/>
        <end position="222"/>
    </location>
</feature>
<keyword evidence="4" id="KW-1185">Reference proteome</keyword>